<feature type="non-terminal residue" evidence="2">
    <location>
        <position position="68"/>
    </location>
</feature>
<sequence>MLAALCKPARRVSAPPQHRQQSPTIMSNAVRPAEHVPVLVEQVVQLLEPGPAQIVVDCTCGLAGHSLA</sequence>
<dbReference type="AlphaFoldDB" id="X0U884"/>
<organism evidence="2">
    <name type="scientific">marine sediment metagenome</name>
    <dbReference type="NCBI Taxonomy" id="412755"/>
    <lineage>
        <taxon>unclassified sequences</taxon>
        <taxon>metagenomes</taxon>
        <taxon>ecological metagenomes</taxon>
    </lineage>
</organism>
<comment type="caution">
    <text evidence="2">The sequence shown here is derived from an EMBL/GenBank/DDBJ whole genome shotgun (WGS) entry which is preliminary data.</text>
</comment>
<reference evidence="2" key="1">
    <citation type="journal article" date="2014" name="Front. Microbiol.">
        <title>High frequency of phylogenetically diverse reductive dehalogenase-homologous genes in deep subseafloor sedimentary metagenomes.</title>
        <authorList>
            <person name="Kawai M."/>
            <person name="Futagami T."/>
            <person name="Toyoda A."/>
            <person name="Takaki Y."/>
            <person name="Nishi S."/>
            <person name="Hori S."/>
            <person name="Arai W."/>
            <person name="Tsubouchi T."/>
            <person name="Morono Y."/>
            <person name="Uchiyama I."/>
            <person name="Ito T."/>
            <person name="Fujiyama A."/>
            <person name="Inagaki F."/>
            <person name="Takami H."/>
        </authorList>
    </citation>
    <scope>NUCLEOTIDE SEQUENCE</scope>
    <source>
        <strain evidence="2">Expedition CK06-06</strain>
    </source>
</reference>
<dbReference type="GO" id="GO:0008168">
    <property type="term" value="F:methyltransferase activity"/>
    <property type="evidence" value="ECO:0007669"/>
    <property type="project" value="InterPro"/>
</dbReference>
<dbReference type="Gene3D" id="3.40.50.150">
    <property type="entry name" value="Vaccinia Virus protein VP39"/>
    <property type="match status" value="1"/>
</dbReference>
<dbReference type="EMBL" id="BARS01010715">
    <property type="protein sequence ID" value="GAF96577.1"/>
    <property type="molecule type" value="Genomic_DNA"/>
</dbReference>
<dbReference type="InterPro" id="IPR029063">
    <property type="entry name" value="SAM-dependent_MTases_sf"/>
</dbReference>
<evidence type="ECO:0000313" key="2">
    <source>
        <dbReference type="EMBL" id="GAF96577.1"/>
    </source>
</evidence>
<name>X0U884_9ZZZZ</name>
<evidence type="ECO:0008006" key="3">
    <source>
        <dbReference type="Google" id="ProtNLM"/>
    </source>
</evidence>
<evidence type="ECO:0000256" key="1">
    <source>
        <dbReference type="SAM" id="MobiDB-lite"/>
    </source>
</evidence>
<gene>
    <name evidence="2" type="ORF">S01H1_19758</name>
</gene>
<dbReference type="Pfam" id="PF01795">
    <property type="entry name" value="Methyltransf_5"/>
    <property type="match status" value="1"/>
</dbReference>
<proteinExistence type="predicted"/>
<protein>
    <recommendedName>
        <fullName evidence="3">16S rRNA (Cytosine(1402)-N(4))-methyltransferase</fullName>
    </recommendedName>
</protein>
<dbReference type="SUPFAM" id="SSF53335">
    <property type="entry name" value="S-adenosyl-L-methionine-dependent methyltransferases"/>
    <property type="match status" value="1"/>
</dbReference>
<feature type="region of interest" description="Disordered" evidence="1">
    <location>
        <begin position="1"/>
        <end position="23"/>
    </location>
</feature>
<accession>X0U884</accession>
<dbReference type="InterPro" id="IPR002903">
    <property type="entry name" value="RsmH"/>
</dbReference>